<sequence>MDIKLELKKYFRRDISYVLFIAFLAFFALSFLFRISYISMYSIIPYWSELVPQIEVYFGIAMAFLVLGIFFTEKVLK</sequence>
<organism evidence="2 3">
    <name type="scientific">Methanococcus maripaludis</name>
    <name type="common">Methanococcus deltae</name>
    <dbReference type="NCBI Taxonomy" id="39152"/>
    <lineage>
        <taxon>Archaea</taxon>
        <taxon>Methanobacteriati</taxon>
        <taxon>Methanobacteriota</taxon>
        <taxon>Methanomada group</taxon>
        <taxon>Methanococci</taxon>
        <taxon>Methanococcales</taxon>
        <taxon>Methanococcaceae</taxon>
        <taxon>Methanococcus</taxon>
    </lineage>
</organism>
<evidence type="ECO:0000313" key="3">
    <source>
        <dbReference type="Proteomes" id="UP000533207"/>
    </source>
</evidence>
<dbReference type="Proteomes" id="UP000533207">
    <property type="component" value="Unassembled WGS sequence"/>
</dbReference>
<comment type="caution">
    <text evidence="2">The sequence shown here is derived from an EMBL/GenBank/DDBJ whole genome shotgun (WGS) entry which is preliminary data.</text>
</comment>
<keyword evidence="1" id="KW-0812">Transmembrane</keyword>
<dbReference type="AlphaFoldDB" id="A0A7J9PGD8"/>
<protein>
    <submittedName>
        <fullName evidence="2">Uncharacterized protein</fullName>
    </submittedName>
</protein>
<feature type="transmembrane region" description="Helical" evidence="1">
    <location>
        <begin position="17"/>
        <end position="44"/>
    </location>
</feature>
<feature type="transmembrane region" description="Helical" evidence="1">
    <location>
        <begin position="56"/>
        <end position="76"/>
    </location>
</feature>
<dbReference type="EMBL" id="JACDUL010000003">
    <property type="protein sequence ID" value="MBA2862292.1"/>
    <property type="molecule type" value="Genomic_DNA"/>
</dbReference>
<evidence type="ECO:0000313" key="2">
    <source>
        <dbReference type="EMBL" id="MBA2862292.1"/>
    </source>
</evidence>
<keyword evidence="1" id="KW-0472">Membrane</keyword>
<proteinExistence type="predicted"/>
<dbReference type="RefSeq" id="WP_012067902.1">
    <property type="nucleotide sequence ID" value="NZ_JACDUL010000003.1"/>
</dbReference>
<accession>A0A7J9PGD8</accession>
<keyword evidence="1" id="KW-1133">Transmembrane helix</keyword>
<evidence type="ECO:0000256" key="1">
    <source>
        <dbReference type="SAM" id="Phobius"/>
    </source>
</evidence>
<name>A0A7J9PGD8_METMI</name>
<gene>
    <name evidence="2" type="ORF">HNP90_001173</name>
</gene>
<reference evidence="2 3" key="1">
    <citation type="submission" date="2020-07" db="EMBL/GenBank/DDBJ databases">
        <title>Genomic Encyclopedia of Type Strains, Phase IV (KMG-V): Genome sequencing to study the core and pangenomes of soil and plant-associated prokaryotes.</title>
        <authorList>
            <person name="Whitman W."/>
        </authorList>
    </citation>
    <scope>NUCLEOTIDE SEQUENCE [LARGE SCALE GENOMIC DNA]</scope>
    <source>
        <strain evidence="2 3">C8</strain>
    </source>
</reference>